<organism evidence="6 7">
    <name type="scientific">Hohenbuehelia grisea</name>
    <dbReference type="NCBI Taxonomy" id="104357"/>
    <lineage>
        <taxon>Eukaryota</taxon>
        <taxon>Fungi</taxon>
        <taxon>Dikarya</taxon>
        <taxon>Basidiomycota</taxon>
        <taxon>Agaricomycotina</taxon>
        <taxon>Agaricomycetes</taxon>
        <taxon>Agaricomycetidae</taxon>
        <taxon>Agaricales</taxon>
        <taxon>Pleurotineae</taxon>
        <taxon>Pleurotaceae</taxon>
        <taxon>Hohenbuehelia</taxon>
    </lineage>
</organism>
<sequence>MASNLVEKFNNLPRGPKSPSGMCPNHWHFDLRFMPIDPVPLHILYFIQPDSFYSHTENLPERTVEPENRVSVFFPETPQEAAGPIALAILRAFTNNVFAAPWETATTSSVPPIAPWKLMTDNEALAAAVGAELRRLGVKEEVCAIGISSPSIVEVARESHEELVRTMLTSLRVSKDIEKTFKPPSSLSFDTVIASPPPWLQRDLDHSRLEADMPLQSKLAYARIVHNAKPGSSLAPACVPSLLADSVQKVERLLNDKPESTVKKEAEAGLATSMVDYGLRLYLGLHCTANRFLAREWLVKATHSARAPDRLKAVAHAILALWFVEVRDGMLTSRHFYSGSHHASQAARLGQSVAGMGCVAPLVLELRRQTFKPLASTENYCQAKYFYQDLWSVPEQGSNVIRRRKESDMYRCASVGCGIEGSTEKMLMQCSGKCDLGKKPVYCGRDCQTADWKNHKPFCKPGMSCSVIDDSNDPAALPSASSPSVGSYLVTPALLKDVKVQLGKREQRHEVAVESLAGALEGLQVDVYKMG</sequence>
<dbReference type="PROSITE" id="PS50865">
    <property type="entry name" value="ZF_MYND_2"/>
    <property type="match status" value="1"/>
</dbReference>
<dbReference type="EMBL" id="JASNQZ010000001">
    <property type="protein sequence ID" value="KAL0960412.1"/>
    <property type="molecule type" value="Genomic_DNA"/>
</dbReference>
<evidence type="ECO:0000259" key="5">
    <source>
        <dbReference type="PROSITE" id="PS50865"/>
    </source>
</evidence>
<keyword evidence="2 4" id="KW-0863">Zinc-finger</keyword>
<accession>A0ABR3JXW3</accession>
<reference evidence="7" key="1">
    <citation type="submission" date="2024-06" db="EMBL/GenBank/DDBJ databases">
        <title>Multi-omics analyses provide insights into the biosynthesis of the anticancer antibiotic pleurotin in Hohenbuehelia grisea.</title>
        <authorList>
            <person name="Weaver J.A."/>
            <person name="Alberti F."/>
        </authorList>
    </citation>
    <scope>NUCLEOTIDE SEQUENCE [LARGE SCALE GENOMIC DNA]</scope>
    <source>
        <strain evidence="7">T-177</strain>
    </source>
</reference>
<protein>
    <recommendedName>
        <fullName evidence="5">MYND-type domain-containing protein</fullName>
    </recommendedName>
</protein>
<evidence type="ECO:0000256" key="3">
    <source>
        <dbReference type="ARBA" id="ARBA00022833"/>
    </source>
</evidence>
<evidence type="ECO:0000256" key="1">
    <source>
        <dbReference type="ARBA" id="ARBA00022723"/>
    </source>
</evidence>
<dbReference type="Pfam" id="PF01753">
    <property type="entry name" value="zf-MYND"/>
    <property type="match status" value="1"/>
</dbReference>
<evidence type="ECO:0000313" key="7">
    <source>
        <dbReference type="Proteomes" id="UP001556367"/>
    </source>
</evidence>
<name>A0ABR3JXW3_9AGAR</name>
<gene>
    <name evidence="6" type="ORF">HGRIS_005454</name>
</gene>
<keyword evidence="7" id="KW-1185">Reference proteome</keyword>
<dbReference type="Gene3D" id="6.10.140.2220">
    <property type="match status" value="1"/>
</dbReference>
<feature type="domain" description="MYND-type" evidence="5">
    <location>
        <begin position="414"/>
        <end position="459"/>
    </location>
</feature>
<evidence type="ECO:0000256" key="4">
    <source>
        <dbReference type="PROSITE-ProRule" id="PRU00134"/>
    </source>
</evidence>
<keyword evidence="1" id="KW-0479">Metal-binding</keyword>
<dbReference type="InterPro" id="IPR002893">
    <property type="entry name" value="Znf_MYND"/>
</dbReference>
<dbReference type="Proteomes" id="UP001556367">
    <property type="component" value="Unassembled WGS sequence"/>
</dbReference>
<comment type="caution">
    <text evidence="6">The sequence shown here is derived from an EMBL/GenBank/DDBJ whole genome shotgun (WGS) entry which is preliminary data.</text>
</comment>
<evidence type="ECO:0000256" key="2">
    <source>
        <dbReference type="ARBA" id="ARBA00022771"/>
    </source>
</evidence>
<dbReference type="SUPFAM" id="SSF144232">
    <property type="entry name" value="HIT/MYND zinc finger-like"/>
    <property type="match status" value="1"/>
</dbReference>
<proteinExistence type="predicted"/>
<evidence type="ECO:0000313" key="6">
    <source>
        <dbReference type="EMBL" id="KAL0960412.1"/>
    </source>
</evidence>
<keyword evidence="3" id="KW-0862">Zinc</keyword>